<protein>
    <submittedName>
        <fullName evidence="2">Uncharacterized protein</fullName>
    </submittedName>
</protein>
<comment type="caution">
    <text evidence="2">The sequence shown here is derived from an EMBL/GenBank/DDBJ whole genome shotgun (WGS) entry which is preliminary data.</text>
</comment>
<proteinExistence type="predicted"/>
<feature type="transmembrane region" description="Helical" evidence="1">
    <location>
        <begin position="386"/>
        <end position="415"/>
    </location>
</feature>
<evidence type="ECO:0000313" key="2">
    <source>
        <dbReference type="EMBL" id="KAF7375794.1"/>
    </source>
</evidence>
<dbReference type="OrthoDB" id="3166422at2759"/>
<feature type="transmembrane region" description="Helical" evidence="1">
    <location>
        <begin position="421"/>
        <end position="441"/>
    </location>
</feature>
<dbReference type="AlphaFoldDB" id="A0A8H6ZE07"/>
<dbReference type="Proteomes" id="UP000623467">
    <property type="component" value="Unassembled WGS sequence"/>
</dbReference>
<sequence length="451" mass="50928">MQSSVGTYESESVFSADSAFSKTRWPEDWTMWTNFNGTIYYTSDGGKLITTDDVRDDTIRELVLEMYDTAIEWFEEIDAADPEVVLYNADEALRLGERTATWRLASWSRGETYTVDDAGEIVAQRNSSFWNHVFSYPMHRTSFPPRREAEFVDAVAFLLNDRTCDGKAQDIPFEEAKLKRIWQIYQDLKALNTPAGPSNLVPALAYHMGQVMDFLVDARQRNNYGLTEVAPRFQQLYPDEASSASPWELAIWDLFLAVILCGTHENYRARLDAAMPRRTIRILKFRNLMRTLLSEWADSNLVATVILSVNVAFLGIPGLTALPRSASIVSALFALTSIITGLHHVWQHREKTDAEHEDMKEYLFFFKLFTEHGPEKSPPTTLDLTLTAALLAIPLASLQWAVISATLAIAAYAFGAAEHPLVLVTAGVLFAMASTMFLHFWRLGRASRSEK</sequence>
<accession>A0A8H6ZE07</accession>
<keyword evidence="1" id="KW-0472">Membrane</keyword>
<keyword evidence="1" id="KW-1133">Transmembrane helix</keyword>
<feature type="transmembrane region" description="Helical" evidence="1">
    <location>
        <begin position="328"/>
        <end position="346"/>
    </location>
</feature>
<feature type="transmembrane region" description="Helical" evidence="1">
    <location>
        <begin position="296"/>
        <end position="316"/>
    </location>
</feature>
<reference evidence="2" key="1">
    <citation type="submission" date="2020-05" db="EMBL/GenBank/DDBJ databases">
        <title>Mycena genomes resolve the evolution of fungal bioluminescence.</title>
        <authorList>
            <person name="Tsai I.J."/>
        </authorList>
    </citation>
    <scope>NUCLEOTIDE SEQUENCE</scope>
    <source>
        <strain evidence="2">160909Yilan</strain>
    </source>
</reference>
<evidence type="ECO:0000313" key="3">
    <source>
        <dbReference type="Proteomes" id="UP000623467"/>
    </source>
</evidence>
<evidence type="ECO:0000256" key="1">
    <source>
        <dbReference type="SAM" id="Phobius"/>
    </source>
</evidence>
<gene>
    <name evidence="2" type="ORF">MSAN_00469100</name>
</gene>
<dbReference type="EMBL" id="JACAZH010000002">
    <property type="protein sequence ID" value="KAF7375794.1"/>
    <property type="molecule type" value="Genomic_DNA"/>
</dbReference>
<name>A0A8H6ZE07_9AGAR</name>
<organism evidence="2 3">
    <name type="scientific">Mycena sanguinolenta</name>
    <dbReference type="NCBI Taxonomy" id="230812"/>
    <lineage>
        <taxon>Eukaryota</taxon>
        <taxon>Fungi</taxon>
        <taxon>Dikarya</taxon>
        <taxon>Basidiomycota</taxon>
        <taxon>Agaricomycotina</taxon>
        <taxon>Agaricomycetes</taxon>
        <taxon>Agaricomycetidae</taxon>
        <taxon>Agaricales</taxon>
        <taxon>Marasmiineae</taxon>
        <taxon>Mycenaceae</taxon>
        <taxon>Mycena</taxon>
    </lineage>
</organism>
<keyword evidence="3" id="KW-1185">Reference proteome</keyword>
<keyword evidence="1" id="KW-0812">Transmembrane</keyword>